<dbReference type="RefSeq" id="WP_091976169.1">
    <property type="nucleotide sequence ID" value="NZ_CAUWDX010000014.1"/>
</dbReference>
<protein>
    <submittedName>
        <fullName evidence="2">CRISPR-associated protein Csh2</fullName>
    </submittedName>
</protein>
<evidence type="ECO:0000256" key="1">
    <source>
        <dbReference type="SAM" id="MobiDB-lite"/>
    </source>
</evidence>
<dbReference type="STRING" id="215200.SAMN05216454_1314"/>
<dbReference type="AlphaFoldDB" id="A0A1H8KIF2"/>
<evidence type="ECO:0000313" key="3">
    <source>
        <dbReference type="Proteomes" id="UP000199512"/>
    </source>
</evidence>
<name>A0A1H8KIF2_9FIRM</name>
<proteinExistence type="predicted"/>
<accession>A0A1H8KIF2</accession>
<dbReference type="Pfam" id="PF05107">
    <property type="entry name" value="Cas_Cas7"/>
    <property type="match status" value="1"/>
</dbReference>
<dbReference type="OrthoDB" id="834695at2"/>
<reference evidence="2 3" key="1">
    <citation type="submission" date="2016-10" db="EMBL/GenBank/DDBJ databases">
        <authorList>
            <person name="de Groot N.N."/>
        </authorList>
    </citation>
    <scope>NUCLEOTIDE SEQUENCE [LARGE SCALE GENOMIC DNA]</scope>
    <source>
        <strain evidence="2 3">Calf135</strain>
    </source>
</reference>
<dbReference type="Proteomes" id="UP000199512">
    <property type="component" value="Unassembled WGS sequence"/>
</dbReference>
<keyword evidence="3" id="KW-1185">Reference proteome</keyword>
<organism evidence="2 3">
    <name type="scientific">Peptostreptococcus russellii</name>
    <dbReference type="NCBI Taxonomy" id="215200"/>
    <lineage>
        <taxon>Bacteria</taxon>
        <taxon>Bacillati</taxon>
        <taxon>Bacillota</taxon>
        <taxon>Clostridia</taxon>
        <taxon>Peptostreptococcales</taxon>
        <taxon>Peptostreptococcaceae</taxon>
        <taxon>Peptostreptococcus</taxon>
    </lineage>
</organism>
<dbReference type="InterPro" id="IPR006482">
    <property type="entry name" value="Cas7_Csh2/Csh2"/>
</dbReference>
<dbReference type="GO" id="GO:0043571">
    <property type="term" value="P:maintenance of CRISPR repeat elements"/>
    <property type="evidence" value="ECO:0007669"/>
    <property type="project" value="InterPro"/>
</dbReference>
<gene>
    <name evidence="2" type="ORF">SAMN05216454_1314</name>
</gene>
<feature type="region of interest" description="Disordered" evidence="1">
    <location>
        <begin position="152"/>
        <end position="174"/>
    </location>
</feature>
<dbReference type="EMBL" id="FODF01000031">
    <property type="protein sequence ID" value="SEN92481.1"/>
    <property type="molecule type" value="Genomic_DNA"/>
</dbReference>
<evidence type="ECO:0000313" key="2">
    <source>
        <dbReference type="EMBL" id="SEN92481.1"/>
    </source>
</evidence>
<sequence length="323" mass="36479">MEKRVYGVLGISSMMANWNADFTGYPKSMSDGTVYGSDKALKYTMKKMWENEGEKVLYIKSLRISDKTNTIVPRSLKERYEQIFEVEDLKKEKDADKVLKNLFSAVDVKNFGATFAEEGSNISITGAVQFGQGINKYEETVAEEQQILSPFRDSKVKPSKNNESSSDEAKNSTLGTKITSDEAHYFYPFVVNSLAYKGYEEMKDANGDAITEGYTDADYENFKRTALVSATAFATNAKEGCENEFALFVETDKELYLPNLSEYIYFEKGDEKNIIDISACSAILEDIKDKIKSVEVYYNPYTTELRTGEFSGKILNIITQKEV</sequence>